<proteinExistence type="predicted"/>
<dbReference type="GO" id="GO:0043565">
    <property type="term" value="F:sequence-specific DNA binding"/>
    <property type="evidence" value="ECO:0007669"/>
    <property type="project" value="InterPro"/>
</dbReference>
<dbReference type="Proteomes" id="UP001370490">
    <property type="component" value="Unassembled WGS sequence"/>
</dbReference>
<gene>
    <name evidence="8" type="ORF">RJ641_035797</name>
</gene>
<keyword evidence="4" id="KW-0804">Transcription</keyword>
<dbReference type="GO" id="GO:0005634">
    <property type="term" value="C:nucleus"/>
    <property type="evidence" value="ECO:0007669"/>
    <property type="project" value="UniProtKB-SubCell"/>
</dbReference>
<name>A0AAN8VD97_9MAGN</name>
<sequence length="423" mass="46729">MNEITYLVYLACKAARELESNLRNLANNPNLLHKSCEEVIQLFANARDRLIMTDDNVHDEDTMFSDQGHHQLHHASSSQSLQPPHSLLPEWLRFSSSSQPPLDIHHVIHAQRLLGGKSPAPENKIPAGETDHEMAVAGGELRVLELGGRATSVDISTTFTGALVDIQRLNSAAASSSAVQRTRRRKNEAERETRFVPAPRVGNTEIPPEDGYTWRKYGQKDILNSRFPRAYYRCTHQKTYGCPAKKQVQRLDQDPYTYEVTYKDHHTCHMSSTAPSVAPPPPKPPPPSPPPAASFSLTCQEMIQTTIGQQLAPASISMSSVDVGKSWLSMELKPPGSEATVSASYLIDPRSLHIYDTRSSSSAAGPSSTTATVRYGREAAADQYPVVDLADVMFNSGSSSNNSMDLIFPSAEHKWDDDRRNID</sequence>
<comment type="caution">
    <text evidence="8">The sequence shown here is derived from an EMBL/GenBank/DDBJ whole genome shotgun (WGS) entry which is preliminary data.</text>
</comment>
<dbReference type="PROSITE" id="PS50811">
    <property type="entry name" value="WRKY"/>
    <property type="match status" value="1"/>
</dbReference>
<keyword evidence="3" id="KW-0238">DNA-binding</keyword>
<evidence type="ECO:0000313" key="9">
    <source>
        <dbReference type="Proteomes" id="UP001370490"/>
    </source>
</evidence>
<dbReference type="InterPro" id="IPR044810">
    <property type="entry name" value="WRKY_plant"/>
</dbReference>
<feature type="compositionally biased region" description="Pro residues" evidence="6">
    <location>
        <begin position="277"/>
        <end position="292"/>
    </location>
</feature>
<dbReference type="Pfam" id="PF03106">
    <property type="entry name" value="WRKY"/>
    <property type="match status" value="1"/>
</dbReference>
<dbReference type="InterPro" id="IPR036576">
    <property type="entry name" value="WRKY_dom_sf"/>
</dbReference>
<dbReference type="Gene3D" id="2.20.25.80">
    <property type="entry name" value="WRKY domain"/>
    <property type="match status" value="1"/>
</dbReference>
<feature type="region of interest" description="Disordered" evidence="6">
    <location>
        <begin position="175"/>
        <end position="212"/>
    </location>
</feature>
<evidence type="ECO:0000313" key="8">
    <source>
        <dbReference type="EMBL" id="KAK6932903.1"/>
    </source>
</evidence>
<dbReference type="SMART" id="SM00774">
    <property type="entry name" value="WRKY"/>
    <property type="match status" value="1"/>
</dbReference>
<dbReference type="GO" id="GO:0003700">
    <property type="term" value="F:DNA-binding transcription factor activity"/>
    <property type="evidence" value="ECO:0007669"/>
    <property type="project" value="InterPro"/>
</dbReference>
<keyword evidence="5" id="KW-0539">Nucleus</keyword>
<organism evidence="8 9">
    <name type="scientific">Dillenia turbinata</name>
    <dbReference type="NCBI Taxonomy" id="194707"/>
    <lineage>
        <taxon>Eukaryota</taxon>
        <taxon>Viridiplantae</taxon>
        <taxon>Streptophyta</taxon>
        <taxon>Embryophyta</taxon>
        <taxon>Tracheophyta</taxon>
        <taxon>Spermatophyta</taxon>
        <taxon>Magnoliopsida</taxon>
        <taxon>eudicotyledons</taxon>
        <taxon>Gunneridae</taxon>
        <taxon>Pentapetalae</taxon>
        <taxon>Dilleniales</taxon>
        <taxon>Dilleniaceae</taxon>
        <taxon>Dillenia</taxon>
    </lineage>
</organism>
<dbReference type="InterPro" id="IPR003657">
    <property type="entry name" value="WRKY_dom"/>
</dbReference>
<evidence type="ECO:0000256" key="1">
    <source>
        <dbReference type="ARBA" id="ARBA00004123"/>
    </source>
</evidence>
<evidence type="ECO:0000259" key="7">
    <source>
        <dbReference type="PROSITE" id="PS50811"/>
    </source>
</evidence>
<dbReference type="PANTHER" id="PTHR31282">
    <property type="entry name" value="WRKY TRANSCRIPTION FACTOR 21-RELATED"/>
    <property type="match status" value="1"/>
</dbReference>
<keyword evidence="9" id="KW-1185">Reference proteome</keyword>
<evidence type="ECO:0000256" key="5">
    <source>
        <dbReference type="ARBA" id="ARBA00023242"/>
    </source>
</evidence>
<accession>A0AAN8VD97</accession>
<reference evidence="8 9" key="1">
    <citation type="submission" date="2023-12" db="EMBL/GenBank/DDBJ databases">
        <title>A high-quality genome assembly for Dillenia turbinata (Dilleniales).</title>
        <authorList>
            <person name="Chanderbali A."/>
        </authorList>
    </citation>
    <scope>NUCLEOTIDE SEQUENCE [LARGE SCALE GENOMIC DNA]</scope>
    <source>
        <strain evidence="8">LSX21</strain>
        <tissue evidence="8">Leaf</tissue>
    </source>
</reference>
<evidence type="ECO:0000256" key="2">
    <source>
        <dbReference type="ARBA" id="ARBA00023015"/>
    </source>
</evidence>
<protein>
    <submittedName>
        <fullName evidence="8">WRKY domain</fullName>
    </submittedName>
</protein>
<comment type="subcellular location">
    <subcellularLocation>
        <location evidence="1">Nucleus</location>
    </subcellularLocation>
</comment>
<dbReference type="AlphaFoldDB" id="A0AAN8VD97"/>
<keyword evidence="2" id="KW-0805">Transcription regulation</keyword>
<feature type="region of interest" description="Disordered" evidence="6">
    <location>
        <begin position="269"/>
        <end position="294"/>
    </location>
</feature>
<evidence type="ECO:0000256" key="3">
    <source>
        <dbReference type="ARBA" id="ARBA00023125"/>
    </source>
</evidence>
<feature type="region of interest" description="Disordered" evidence="6">
    <location>
        <begin position="61"/>
        <end position="82"/>
    </location>
</feature>
<dbReference type="EMBL" id="JBAMMX010000009">
    <property type="protein sequence ID" value="KAK6932903.1"/>
    <property type="molecule type" value="Genomic_DNA"/>
</dbReference>
<dbReference type="SUPFAM" id="SSF118290">
    <property type="entry name" value="WRKY DNA-binding domain"/>
    <property type="match status" value="1"/>
</dbReference>
<evidence type="ECO:0000256" key="6">
    <source>
        <dbReference type="SAM" id="MobiDB-lite"/>
    </source>
</evidence>
<evidence type="ECO:0000256" key="4">
    <source>
        <dbReference type="ARBA" id="ARBA00023163"/>
    </source>
</evidence>
<feature type="domain" description="WRKY" evidence="7">
    <location>
        <begin position="209"/>
        <end position="271"/>
    </location>
</feature>